<dbReference type="SMART" id="SM00382">
    <property type="entry name" value="AAA"/>
    <property type="match status" value="1"/>
</dbReference>
<evidence type="ECO:0000313" key="3">
    <source>
        <dbReference type="EMBL" id="MCP1110967.1"/>
    </source>
</evidence>
<dbReference type="CDD" id="cd01131">
    <property type="entry name" value="PilT"/>
    <property type="match status" value="1"/>
</dbReference>
<dbReference type="NCBIfam" id="TIGR01420">
    <property type="entry name" value="pilT_fam"/>
    <property type="match status" value="1"/>
</dbReference>
<dbReference type="SUPFAM" id="SSF52540">
    <property type="entry name" value="P-loop containing nucleoside triphosphate hydrolases"/>
    <property type="match status" value="1"/>
</dbReference>
<dbReference type="PANTHER" id="PTHR30486">
    <property type="entry name" value="TWITCHING MOTILITY PROTEIN PILT"/>
    <property type="match status" value="1"/>
</dbReference>
<protein>
    <submittedName>
        <fullName evidence="3">Type IV pilus twitching motility protein PilT</fullName>
    </submittedName>
</protein>
<evidence type="ECO:0000259" key="2">
    <source>
        <dbReference type="PROSITE" id="PS00662"/>
    </source>
</evidence>
<gene>
    <name evidence="3" type="ORF">NK118_11970</name>
</gene>
<dbReference type="InterPro" id="IPR027417">
    <property type="entry name" value="P-loop_NTPase"/>
</dbReference>
<dbReference type="PROSITE" id="PS00662">
    <property type="entry name" value="T2SP_E"/>
    <property type="match status" value="1"/>
</dbReference>
<dbReference type="Proteomes" id="UP001523565">
    <property type="component" value="Unassembled WGS sequence"/>
</dbReference>
<dbReference type="InterPro" id="IPR050921">
    <property type="entry name" value="T4SS_GSP_E_ATPase"/>
</dbReference>
<feature type="domain" description="Bacterial type II secretion system protein E" evidence="2">
    <location>
        <begin position="193"/>
        <end position="207"/>
    </location>
</feature>
<dbReference type="EMBL" id="JAMZFV010000020">
    <property type="protein sequence ID" value="MCP1110967.1"/>
    <property type="molecule type" value="Genomic_DNA"/>
</dbReference>
<comment type="caution">
    <text evidence="3">The sequence shown here is derived from an EMBL/GenBank/DDBJ whole genome shotgun (WGS) entry which is preliminary data.</text>
</comment>
<proteinExistence type="inferred from homology"/>
<name>A0ABT1EME6_9FIRM</name>
<sequence length="348" mass="38174">MNIDDIILLARQKGASDVHISQGMPTYFRINGSLTLVSELQLADEEVEGIIFDMLSDAQRAKYEQRLEVDFARRTPDGNRQRVNVFSQQNKIAATIRLLNSEIPTLDSLGLPKVLEELALKTRGLVLVTGPTGSGKSTTLAAMVDYINEHKADHIVTIEDPIEYVFERKQSIIHQREVGEDTTSFAKALRAVLREDPDVILVGEMRDYETISAAITAAETGHLVLATLHTTGAAQTVDRIIDACPGDVQNQVRTQLSGMLQGIVTQCLIPTVDGRGRVPATEVLVGTDAALNLIRENKGHQLGTVMQSGGVYGMHTLNRDLKRLMESGVISPGDALKYTNDKQDLEMM</sequence>
<dbReference type="Pfam" id="PF00437">
    <property type="entry name" value="T2SSE"/>
    <property type="match status" value="1"/>
</dbReference>
<accession>A0ABT1EME6</accession>
<evidence type="ECO:0000313" key="4">
    <source>
        <dbReference type="Proteomes" id="UP001523565"/>
    </source>
</evidence>
<evidence type="ECO:0000256" key="1">
    <source>
        <dbReference type="ARBA" id="ARBA00006611"/>
    </source>
</evidence>
<dbReference type="RefSeq" id="WP_262069848.1">
    <property type="nucleotide sequence ID" value="NZ_JAMXOC010000020.1"/>
</dbReference>
<comment type="similarity">
    <text evidence="1">Belongs to the GSP E family.</text>
</comment>
<dbReference type="InterPro" id="IPR006321">
    <property type="entry name" value="PilT/PilU"/>
</dbReference>
<reference evidence="3 4" key="1">
    <citation type="journal article" date="2022" name="Genome Biol. Evol.">
        <title>Host diet, physiology and behaviors set the stage for Lachnospiraceae cladogenesis.</title>
        <authorList>
            <person name="Vera-Ponce De Leon A."/>
            <person name="Schneider M."/>
            <person name="Jahnes B.C."/>
            <person name="Sadowski V."/>
            <person name="Camuy-Velez L.A."/>
            <person name="Duan J."/>
            <person name="Sabree Z.L."/>
        </authorList>
    </citation>
    <scope>NUCLEOTIDE SEQUENCE [LARGE SCALE GENOMIC DNA]</scope>
    <source>
        <strain evidence="3 4">PAL227</strain>
    </source>
</reference>
<dbReference type="Gene3D" id="3.40.50.300">
    <property type="entry name" value="P-loop containing nucleotide triphosphate hydrolases"/>
    <property type="match status" value="1"/>
</dbReference>
<organism evidence="3 4">
    <name type="scientific">Ohessyouella blattaphilus</name>
    <dbReference type="NCBI Taxonomy" id="2949333"/>
    <lineage>
        <taxon>Bacteria</taxon>
        <taxon>Bacillati</taxon>
        <taxon>Bacillota</taxon>
        <taxon>Clostridia</taxon>
        <taxon>Lachnospirales</taxon>
        <taxon>Lachnospiraceae</taxon>
        <taxon>Ohessyouella</taxon>
    </lineage>
</organism>
<dbReference type="InterPro" id="IPR003593">
    <property type="entry name" value="AAA+_ATPase"/>
</dbReference>
<dbReference type="Gene3D" id="3.30.450.90">
    <property type="match status" value="1"/>
</dbReference>
<keyword evidence="4" id="KW-1185">Reference proteome</keyword>
<dbReference type="InterPro" id="IPR001482">
    <property type="entry name" value="T2SS/T4SS_dom"/>
</dbReference>